<keyword evidence="1" id="KW-0812">Transmembrane</keyword>
<dbReference type="InParanoid" id="B2A166"/>
<accession>B2A166</accession>
<dbReference type="EMBL" id="CP001034">
    <property type="protein sequence ID" value="ACB86007.1"/>
    <property type="molecule type" value="Genomic_DNA"/>
</dbReference>
<sequence length="61" mass="6885">MGIFFQGIIFFVFFLIAWYILKIKNIWGLGVNVESKKEAFFDSLLTAVVAAAIFVALNLLI</sequence>
<evidence type="ECO:0000256" key="1">
    <source>
        <dbReference type="SAM" id="Phobius"/>
    </source>
</evidence>
<dbReference type="Proteomes" id="UP000001683">
    <property type="component" value="Chromosome"/>
</dbReference>
<reference evidence="2 3" key="2">
    <citation type="journal article" date="2011" name="J. Bacteriol.">
        <title>Complete genome sequence of the anaerobic, halophilic alkalithermophile Natranaerobius thermophilus JW/NM-WN-LF.</title>
        <authorList>
            <person name="Zhao B."/>
            <person name="Mesbah N.M."/>
            <person name="Dalin E."/>
            <person name="Goodwin L."/>
            <person name="Nolan M."/>
            <person name="Pitluck S."/>
            <person name="Chertkov O."/>
            <person name="Brettin T.S."/>
            <person name="Han J."/>
            <person name="Larimer F.W."/>
            <person name="Land M.L."/>
            <person name="Hauser L."/>
            <person name="Kyrpides N."/>
            <person name="Wiegel J."/>
        </authorList>
    </citation>
    <scope>NUCLEOTIDE SEQUENCE [LARGE SCALE GENOMIC DNA]</scope>
    <source>
        <strain evidence="3">ATCC BAA-1301 / DSM 18059 / JW/NM-WN-LF</strain>
    </source>
</reference>
<organism evidence="2 3">
    <name type="scientific">Natranaerobius thermophilus (strain ATCC BAA-1301 / DSM 18059 / JW/NM-WN-LF)</name>
    <dbReference type="NCBI Taxonomy" id="457570"/>
    <lineage>
        <taxon>Bacteria</taxon>
        <taxon>Bacillati</taxon>
        <taxon>Bacillota</taxon>
        <taxon>Clostridia</taxon>
        <taxon>Natranaerobiales</taxon>
        <taxon>Natranaerobiaceae</taxon>
        <taxon>Natranaerobius</taxon>
    </lineage>
</organism>
<evidence type="ECO:0000313" key="2">
    <source>
        <dbReference type="EMBL" id="ACB86007.1"/>
    </source>
</evidence>
<proteinExistence type="predicted"/>
<feature type="transmembrane region" description="Helical" evidence="1">
    <location>
        <begin position="39"/>
        <end position="60"/>
    </location>
</feature>
<evidence type="ECO:0000313" key="3">
    <source>
        <dbReference type="Proteomes" id="UP000001683"/>
    </source>
</evidence>
<dbReference type="STRING" id="457570.Nther_2442"/>
<keyword evidence="1" id="KW-0472">Membrane</keyword>
<reference evidence="2 3" key="1">
    <citation type="submission" date="2008-04" db="EMBL/GenBank/DDBJ databases">
        <title>Complete sequence of chromosome of Natranaerobius thermophilus JW/NM-WN-LF.</title>
        <authorList>
            <consortium name="US DOE Joint Genome Institute"/>
            <person name="Copeland A."/>
            <person name="Lucas S."/>
            <person name="Lapidus A."/>
            <person name="Glavina del Rio T."/>
            <person name="Dalin E."/>
            <person name="Tice H."/>
            <person name="Bruce D."/>
            <person name="Goodwin L."/>
            <person name="Pitluck S."/>
            <person name="Chertkov O."/>
            <person name="Brettin T."/>
            <person name="Detter J.C."/>
            <person name="Han C."/>
            <person name="Kuske C.R."/>
            <person name="Schmutz J."/>
            <person name="Larimer F."/>
            <person name="Land M."/>
            <person name="Hauser L."/>
            <person name="Kyrpides N."/>
            <person name="Lykidis A."/>
            <person name="Mesbah N.M."/>
            <person name="Wiegel J."/>
        </authorList>
    </citation>
    <scope>NUCLEOTIDE SEQUENCE [LARGE SCALE GENOMIC DNA]</scope>
    <source>
        <strain evidence="3">ATCC BAA-1301 / DSM 18059 / JW/NM-WN-LF</strain>
    </source>
</reference>
<protein>
    <submittedName>
        <fullName evidence="2">Uncharacterized protein</fullName>
    </submittedName>
</protein>
<feature type="transmembrane region" description="Helical" evidence="1">
    <location>
        <begin position="7"/>
        <end position="27"/>
    </location>
</feature>
<gene>
    <name evidence="2" type="ordered locus">Nther_2442</name>
</gene>
<keyword evidence="3" id="KW-1185">Reference proteome</keyword>
<keyword evidence="1" id="KW-1133">Transmembrane helix</keyword>
<dbReference type="HOGENOM" id="CLU_2917814_0_0_9"/>
<dbReference type="RefSeq" id="WP_012448853.1">
    <property type="nucleotide sequence ID" value="NC_010718.1"/>
</dbReference>
<dbReference type="AlphaFoldDB" id="B2A166"/>
<name>B2A166_NATTJ</name>
<dbReference type="KEGG" id="nth:Nther_2442"/>